<name>A0A8J4WDB4_9TREM</name>
<dbReference type="EMBL" id="LUCH01011179">
    <property type="protein sequence ID" value="KAF5395631.1"/>
    <property type="molecule type" value="Genomic_DNA"/>
</dbReference>
<organism evidence="2 3">
    <name type="scientific">Paragonimus heterotremus</name>
    <dbReference type="NCBI Taxonomy" id="100268"/>
    <lineage>
        <taxon>Eukaryota</taxon>
        <taxon>Metazoa</taxon>
        <taxon>Spiralia</taxon>
        <taxon>Lophotrochozoa</taxon>
        <taxon>Platyhelminthes</taxon>
        <taxon>Trematoda</taxon>
        <taxon>Digenea</taxon>
        <taxon>Plagiorchiida</taxon>
        <taxon>Troglotremata</taxon>
        <taxon>Troglotrematidae</taxon>
        <taxon>Paragonimus</taxon>
    </lineage>
</organism>
<evidence type="ECO:0000256" key="1">
    <source>
        <dbReference type="SAM" id="MobiDB-lite"/>
    </source>
</evidence>
<evidence type="ECO:0000313" key="3">
    <source>
        <dbReference type="Proteomes" id="UP000748531"/>
    </source>
</evidence>
<dbReference type="OrthoDB" id="2020426at2759"/>
<protein>
    <submittedName>
        <fullName evidence="2">Uncharacterized protein</fullName>
    </submittedName>
</protein>
<feature type="non-terminal residue" evidence="2">
    <location>
        <position position="114"/>
    </location>
</feature>
<gene>
    <name evidence="2" type="ORF">PHET_11896</name>
</gene>
<evidence type="ECO:0000313" key="2">
    <source>
        <dbReference type="EMBL" id="KAF5395631.1"/>
    </source>
</evidence>
<accession>A0A8J4WDB4</accession>
<keyword evidence="3" id="KW-1185">Reference proteome</keyword>
<sequence length="114" mass="12229">GWYRARRRSFISLTCSSPGPQQSTYFLPGRAKSPVATTQVTLPVSTDADQTKMGVANILPVTSTSRFVTRCTPRGQDPSLRVLRVQACGPDAGLVRGPDPNLVRGASSRRSVAL</sequence>
<proteinExistence type="predicted"/>
<comment type="caution">
    <text evidence="2">The sequence shown here is derived from an EMBL/GenBank/DDBJ whole genome shotgun (WGS) entry which is preliminary data.</text>
</comment>
<dbReference type="Proteomes" id="UP000748531">
    <property type="component" value="Unassembled WGS sequence"/>
</dbReference>
<feature type="region of interest" description="Disordered" evidence="1">
    <location>
        <begin position="94"/>
        <end position="114"/>
    </location>
</feature>
<reference evidence="2" key="1">
    <citation type="submission" date="2019-05" db="EMBL/GenBank/DDBJ databases">
        <title>Annotation for the trematode Paragonimus heterotremus.</title>
        <authorList>
            <person name="Choi Y.-J."/>
        </authorList>
    </citation>
    <scope>NUCLEOTIDE SEQUENCE</scope>
    <source>
        <strain evidence="2">LC</strain>
    </source>
</reference>
<dbReference type="AlphaFoldDB" id="A0A8J4WDB4"/>